<dbReference type="Proteomes" id="UP000830631">
    <property type="component" value="Chromosome"/>
</dbReference>
<feature type="domain" description="HTH tetR-type" evidence="3">
    <location>
        <begin position="14"/>
        <end position="74"/>
    </location>
</feature>
<dbReference type="InterPro" id="IPR001647">
    <property type="entry name" value="HTH_TetR"/>
</dbReference>
<dbReference type="Gene3D" id="1.10.10.60">
    <property type="entry name" value="Homeodomain-like"/>
    <property type="match status" value="1"/>
</dbReference>
<evidence type="ECO:0000313" key="5">
    <source>
        <dbReference type="Proteomes" id="UP000830631"/>
    </source>
</evidence>
<name>A0ABY4J1K8_9MICO</name>
<reference evidence="4 5" key="1">
    <citation type="submission" date="2021-06" db="EMBL/GenBank/DDBJ databases">
        <title>Genome-based taxonomic framework of Microbacterium strains isolated from marine environment, the description of four new species and reclassification of four preexisting species.</title>
        <authorList>
            <person name="Lee S.D."/>
            <person name="Kim S.-M."/>
            <person name="Byeon Y.-S."/>
            <person name="Yang H.L."/>
            <person name="Kim I.S."/>
        </authorList>
    </citation>
    <scope>NUCLEOTIDE SEQUENCE [LARGE SCALE GENOMIC DNA]</scope>
    <source>
        <strain evidence="4 5">KSW4-10</strain>
    </source>
</reference>
<dbReference type="PANTHER" id="PTHR30055">
    <property type="entry name" value="HTH-TYPE TRANSCRIPTIONAL REGULATOR RUTR"/>
    <property type="match status" value="1"/>
</dbReference>
<dbReference type="SUPFAM" id="SSF48498">
    <property type="entry name" value="Tetracyclin repressor-like, C-terminal domain"/>
    <property type="match status" value="1"/>
</dbReference>
<organism evidence="4 5">
    <name type="scientific">Microbacterium aurugineum</name>
    <dbReference type="NCBI Taxonomy" id="2851642"/>
    <lineage>
        <taxon>Bacteria</taxon>
        <taxon>Bacillati</taxon>
        <taxon>Actinomycetota</taxon>
        <taxon>Actinomycetes</taxon>
        <taxon>Micrococcales</taxon>
        <taxon>Microbacteriaceae</taxon>
        <taxon>Microbacterium</taxon>
    </lineage>
</organism>
<protein>
    <submittedName>
        <fullName evidence="4">TetR/AcrR family transcriptional regulator</fullName>
    </submittedName>
</protein>
<evidence type="ECO:0000259" key="3">
    <source>
        <dbReference type="PROSITE" id="PS50977"/>
    </source>
</evidence>
<dbReference type="PROSITE" id="PS50977">
    <property type="entry name" value="HTH_TETR_2"/>
    <property type="match status" value="1"/>
</dbReference>
<keyword evidence="5" id="KW-1185">Reference proteome</keyword>
<keyword evidence="1 2" id="KW-0238">DNA-binding</keyword>
<dbReference type="SUPFAM" id="SSF46689">
    <property type="entry name" value="Homeodomain-like"/>
    <property type="match status" value="1"/>
</dbReference>
<sequence length="205" mass="21679">MAEQRRRRVNVVAGDRRRELREAASGIVREEGFGAATVKAITARAGMSAGLLYTYVDSVDDLLADVFRQCAGAELTAVDDAVHAAPDDARARLVALIETFAARALRGRRLAWALLAEPVGRAVDEERLAYRRGYAALLDEIVRQGIASEVFAPQDPAITAAGLVGAIGEALTGPLSPVSGDEDAPDPESVVATITALCLRAVGER</sequence>
<feature type="DNA-binding region" description="H-T-H motif" evidence="2">
    <location>
        <begin position="37"/>
        <end position="56"/>
    </location>
</feature>
<dbReference type="Gene3D" id="1.10.357.10">
    <property type="entry name" value="Tetracycline Repressor, domain 2"/>
    <property type="match status" value="1"/>
</dbReference>
<dbReference type="Pfam" id="PF00440">
    <property type="entry name" value="TetR_N"/>
    <property type="match status" value="1"/>
</dbReference>
<evidence type="ECO:0000313" key="4">
    <source>
        <dbReference type="EMBL" id="UPL18887.1"/>
    </source>
</evidence>
<evidence type="ECO:0000256" key="1">
    <source>
        <dbReference type="ARBA" id="ARBA00023125"/>
    </source>
</evidence>
<proteinExistence type="predicted"/>
<dbReference type="InterPro" id="IPR036271">
    <property type="entry name" value="Tet_transcr_reg_TetR-rel_C_sf"/>
</dbReference>
<accession>A0ABY4J1K8</accession>
<dbReference type="InterPro" id="IPR041490">
    <property type="entry name" value="KstR2_TetR_C"/>
</dbReference>
<dbReference type="InterPro" id="IPR009057">
    <property type="entry name" value="Homeodomain-like_sf"/>
</dbReference>
<dbReference type="RefSeq" id="WP_261811572.1">
    <property type="nucleotide sequence ID" value="NZ_CP078078.1"/>
</dbReference>
<dbReference type="Pfam" id="PF17932">
    <property type="entry name" value="TetR_C_24"/>
    <property type="match status" value="1"/>
</dbReference>
<evidence type="ECO:0000256" key="2">
    <source>
        <dbReference type="PROSITE-ProRule" id="PRU00335"/>
    </source>
</evidence>
<dbReference type="EMBL" id="CP078078">
    <property type="protein sequence ID" value="UPL18887.1"/>
    <property type="molecule type" value="Genomic_DNA"/>
</dbReference>
<dbReference type="PANTHER" id="PTHR30055:SF226">
    <property type="entry name" value="HTH-TYPE TRANSCRIPTIONAL REGULATOR PKSA"/>
    <property type="match status" value="1"/>
</dbReference>
<gene>
    <name evidence="4" type="ORF">KV397_14520</name>
</gene>
<dbReference type="InterPro" id="IPR050109">
    <property type="entry name" value="HTH-type_TetR-like_transc_reg"/>
</dbReference>